<organism evidence="1 2">
    <name type="scientific">Penicillium chermesinum</name>
    <dbReference type="NCBI Taxonomy" id="63820"/>
    <lineage>
        <taxon>Eukaryota</taxon>
        <taxon>Fungi</taxon>
        <taxon>Dikarya</taxon>
        <taxon>Ascomycota</taxon>
        <taxon>Pezizomycotina</taxon>
        <taxon>Eurotiomycetes</taxon>
        <taxon>Eurotiomycetidae</taxon>
        <taxon>Eurotiales</taxon>
        <taxon>Aspergillaceae</taxon>
        <taxon>Penicillium</taxon>
    </lineage>
</organism>
<reference evidence="1" key="1">
    <citation type="submission" date="2022-11" db="EMBL/GenBank/DDBJ databases">
        <authorList>
            <person name="Petersen C."/>
        </authorList>
    </citation>
    <scope>NUCLEOTIDE SEQUENCE</scope>
    <source>
        <strain evidence="1">IBT 19713</strain>
    </source>
</reference>
<keyword evidence="2" id="KW-1185">Reference proteome</keyword>
<dbReference type="Proteomes" id="UP001150941">
    <property type="component" value="Unassembled WGS sequence"/>
</dbReference>
<reference evidence="1" key="2">
    <citation type="journal article" date="2023" name="IMA Fungus">
        <title>Comparative genomic study of the Penicillium genus elucidates a diverse pangenome and 15 lateral gene transfer events.</title>
        <authorList>
            <person name="Petersen C."/>
            <person name="Sorensen T."/>
            <person name="Nielsen M.R."/>
            <person name="Sondergaard T.E."/>
            <person name="Sorensen J.L."/>
            <person name="Fitzpatrick D.A."/>
            <person name="Frisvad J.C."/>
            <person name="Nielsen K.L."/>
        </authorList>
    </citation>
    <scope>NUCLEOTIDE SEQUENCE</scope>
    <source>
        <strain evidence="1">IBT 19713</strain>
    </source>
</reference>
<proteinExistence type="predicted"/>
<dbReference type="EMBL" id="JAPQKS010000005">
    <property type="protein sequence ID" value="KAJ5225320.1"/>
    <property type="molecule type" value="Genomic_DNA"/>
</dbReference>
<protein>
    <submittedName>
        <fullName evidence="1">Uncharacterized protein</fullName>
    </submittedName>
</protein>
<gene>
    <name evidence="1" type="ORF">N7468_006545</name>
</gene>
<evidence type="ECO:0000313" key="2">
    <source>
        <dbReference type="Proteomes" id="UP001150941"/>
    </source>
</evidence>
<sequence>MGRNVRSLKLEVAKSVCFAAENVLVARARPITSGPVPTSGSKHCEELVVYFWFIGPGGGMRLMEKVDSN</sequence>
<comment type="caution">
    <text evidence="1">The sequence shown here is derived from an EMBL/GenBank/DDBJ whole genome shotgun (WGS) entry which is preliminary data.</text>
</comment>
<dbReference type="GeneID" id="83203144"/>
<dbReference type="AlphaFoldDB" id="A0A9W9TL94"/>
<name>A0A9W9TL94_9EURO</name>
<evidence type="ECO:0000313" key="1">
    <source>
        <dbReference type="EMBL" id="KAJ5225320.1"/>
    </source>
</evidence>
<accession>A0A9W9TL94</accession>
<dbReference type="RefSeq" id="XP_058328731.1">
    <property type="nucleotide sequence ID" value="XM_058475841.1"/>
</dbReference>